<gene>
    <name evidence="1" type="ORF">LOK49_LG07G02543</name>
</gene>
<evidence type="ECO:0000313" key="1">
    <source>
        <dbReference type="EMBL" id="KAI8008157.1"/>
    </source>
</evidence>
<name>A0ACC0H5Z0_9ERIC</name>
<protein>
    <submittedName>
        <fullName evidence="1">Uncharacterized protein</fullName>
    </submittedName>
</protein>
<proteinExistence type="predicted"/>
<evidence type="ECO:0000313" key="2">
    <source>
        <dbReference type="Proteomes" id="UP001060215"/>
    </source>
</evidence>
<sequence length="57" mass="6910">MPPHLFSSHLLTLSTAEHQPQGFHRWFWLSQPFHGSFSPHFQVFRFHLGVFLLFFLW</sequence>
<comment type="caution">
    <text evidence="1">The sequence shown here is derived from an EMBL/GenBank/DDBJ whole genome shotgun (WGS) entry which is preliminary data.</text>
</comment>
<dbReference type="Proteomes" id="UP001060215">
    <property type="component" value="Chromosome 7"/>
</dbReference>
<organism evidence="1 2">
    <name type="scientific">Camellia lanceoleosa</name>
    <dbReference type="NCBI Taxonomy" id="1840588"/>
    <lineage>
        <taxon>Eukaryota</taxon>
        <taxon>Viridiplantae</taxon>
        <taxon>Streptophyta</taxon>
        <taxon>Embryophyta</taxon>
        <taxon>Tracheophyta</taxon>
        <taxon>Spermatophyta</taxon>
        <taxon>Magnoliopsida</taxon>
        <taxon>eudicotyledons</taxon>
        <taxon>Gunneridae</taxon>
        <taxon>Pentapetalae</taxon>
        <taxon>asterids</taxon>
        <taxon>Ericales</taxon>
        <taxon>Theaceae</taxon>
        <taxon>Camellia</taxon>
    </lineage>
</organism>
<dbReference type="EMBL" id="CM045764">
    <property type="protein sequence ID" value="KAI8008157.1"/>
    <property type="molecule type" value="Genomic_DNA"/>
</dbReference>
<keyword evidence="2" id="KW-1185">Reference proteome</keyword>
<accession>A0ACC0H5Z0</accession>
<reference evidence="1 2" key="1">
    <citation type="journal article" date="2022" name="Plant J.">
        <title>Chromosome-level genome of Camellia lanceoleosa provides a valuable resource for understanding genome evolution and self-incompatibility.</title>
        <authorList>
            <person name="Gong W."/>
            <person name="Xiao S."/>
            <person name="Wang L."/>
            <person name="Liao Z."/>
            <person name="Chang Y."/>
            <person name="Mo W."/>
            <person name="Hu G."/>
            <person name="Li W."/>
            <person name="Zhao G."/>
            <person name="Zhu H."/>
            <person name="Hu X."/>
            <person name="Ji K."/>
            <person name="Xiang X."/>
            <person name="Song Q."/>
            <person name="Yuan D."/>
            <person name="Jin S."/>
            <person name="Zhang L."/>
        </authorList>
    </citation>
    <scope>NUCLEOTIDE SEQUENCE [LARGE SCALE GENOMIC DNA]</scope>
    <source>
        <strain evidence="1">SQ_2022a</strain>
    </source>
</reference>